<organism evidence="2 3">
    <name type="scientific">Halalkalibacter suaedae</name>
    <dbReference type="NCBI Taxonomy" id="2822140"/>
    <lineage>
        <taxon>Bacteria</taxon>
        <taxon>Bacillati</taxon>
        <taxon>Bacillota</taxon>
        <taxon>Bacilli</taxon>
        <taxon>Bacillales</taxon>
        <taxon>Bacillaceae</taxon>
        <taxon>Halalkalibacter</taxon>
    </lineage>
</organism>
<feature type="chain" id="PRO_5039282719" description="Lipoprotein" evidence="1">
    <location>
        <begin position="22"/>
        <end position="128"/>
    </location>
</feature>
<sequence>MGKSFVSILMVILLASCSSSESDLKFVGEGETWLVELSVHQINREETYHIKIFSKMNEKDGIESFHYNIKSKDDVLDYSVNNAILDRNKEYNHKLLSSNSATTTELDELAIVIKWSGTFESFDLNNSN</sequence>
<evidence type="ECO:0000256" key="1">
    <source>
        <dbReference type="SAM" id="SignalP"/>
    </source>
</evidence>
<evidence type="ECO:0000313" key="2">
    <source>
        <dbReference type="EMBL" id="MBP3951617.1"/>
    </source>
</evidence>
<name>A0A940WW07_9BACI</name>
<comment type="caution">
    <text evidence="2">The sequence shown here is derived from an EMBL/GenBank/DDBJ whole genome shotgun (WGS) entry which is preliminary data.</text>
</comment>
<gene>
    <name evidence="2" type="ORF">J7W16_10755</name>
</gene>
<keyword evidence="1" id="KW-0732">Signal</keyword>
<keyword evidence="3" id="KW-1185">Reference proteome</keyword>
<proteinExistence type="predicted"/>
<evidence type="ECO:0000313" key="3">
    <source>
        <dbReference type="Proteomes" id="UP000678228"/>
    </source>
</evidence>
<dbReference type="Proteomes" id="UP000678228">
    <property type="component" value="Unassembled WGS sequence"/>
</dbReference>
<dbReference type="AlphaFoldDB" id="A0A940WW07"/>
<accession>A0A940WW07</accession>
<dbReference type="EMBL" id="JAGKSQ010000004">
    <property type="protein sequence ID" value="MBP3951617.1"/>
    <property type="molecule type" value="Genomic_DNA"/>
</dbReference>
<protein>
    <recommendedName>
        <fullName evidence="4">Lipoprotein</fullName>
    </recommendedName>
</protein>
<dbReference type="PROSITE" id="PS51257">
    <property type="entry name" value="PROKAR_LIPOPROTEIN"/>
    <property type="match status" value="1"/>
</dbReference>
<feature type="signal peptide" evidence="1">
    <location>
        <begin position="1"/>
        <end position="21"/>
    </location>
</feature>
<dbReference type="RefSeq" id="WP_210597316.1">
    <property type="nucleotide sequence ID" value="NZ_JAGKSQ010000004.1"/>
</dbReference>
<evidence type="ECO:0008006" key="4">
    <source>
        <dbReference type="Google" id="ProtNLM"/>
    </source>
</evidence>
<reference evidence="2" key="1">
    <citation type="submission" date="2021-03" db="EMBL/GenBank/DDBJ databases">
        <title>Bacillus suaedae sp. nov., isolated from Suaeda aralocaspica.</title>
        <authorList>
            <person name="Lei R.F.R."/>
        </authorList>
    </citation>
    <scope>NUCLEOTIDE SEQUENCE</scope>
    <source>
        <strain evidence="2">YZJH907-2</strain>
    </source>
</reference>